<keyword evidence="2" id="KW-1185">Reference proteome</keyword>
<name>A0A7N0ZU10_KALFE</name>
<accession>A0A7N0ZU10</accession>
<dbReference type="InterPro" id="IPR008586">
    <property type="entry name" value="DUF868_pln"/>
</dbReference>
<dbReference type="EnsemblPlants" id="Kaladp0033s0293.1.v1.1">
    <property type="protein sequence ID" value="Kaladp0033s0293.1.v1.1"/>
    <property type="gene ID" value="Kaladp0033s0293.v1.1"/>
</dbReference>
<dbReference type="Gramene" id="Kaladp0033s0293.1.v1.1">
    <property type="protein sequence ID" value="Kaladp0033s0293.1.v1.1"/>
    <property type="gene ID" value="Kaladp0033s0293.v1.1"/>
</dbReference>
<protein>
    <submittedName>
        <fullName evidence="1">Uncharacterized protein</fullName>
    </submittedName>
</protein>
<proteinExistence type="predicted"/>
<reference evidence="1" key="1">
    <citation type="submission" date="2021-01" db="UniProtKB">
        <authorList>
            <consortium name="EnsemblPlants"/>
        </authorList>
    </citation>
    <scope>IDENTIFICATION</scope>
</reference>
<dbReference type="PANTHER" id="PTHR31972">
    <property type="entry name" value="EXPRESSED PROTEIN"/>
    <property type="match status" value="1"/>
</dbReference>
<evidence type="ECO:0000313" key="1">
    <source>
        <dbReference type="EnsemblPlants" id="Kaladp0033s0293.1.v1.1"/>
    </source>
</evidence>
<dbReference type="Pfam" id="PF05910">
    <property type="entry name" value="DUF868"/>
    <property type="match status" value="1"/>
</dbReference>
<sequence length="126" mass="14535">MRAVLDRKQDKVYDIVVESSAIGHKDPEMWISIEGVVLIQVKNLQWKFRGNQTVMVNKQSIQVFWDVHDWLFVSPGNGHGMFIFKPIDTDPETDAESGNDSDSNYHSTVTNPSPDYCLFLYVWKIE</sequence>
<evidence type="ECO:0000313" key="2">
    <source>
        <dbReference type="Proteomes" id="UP000594263"/>
    </source>
</evidence>
<dbReference type="OMA" id="MWISIEG"/>
<dbReference type="Proteomes" id="UP000594263">
    <property type="component" value="Unplaced"/>
</dbReference>
<dbReference type="PANTHER" id="PTHR31972:SF2">
    <property type="entry name" value="DUF868 FAMILY PROTEIN (DUF868)"/>
    <property type="match status" value="1"/>
</dbReference>
<organism evidence="1 2">
    <name type="scientific">Kalanchoe fedtschenkoi</name>
    <name type="common">Lavender scallops</name>
    <name type="synonym">South American air plant</name>
    <dbReference type="NCBI Taxonomy" id="63787"/>
    <lineage>
        <taxon>Eukaryota</taxon>
        <taxon>Viridiplantae</taxon>
        <taxon>Streptophyta</taxon>
        <taxon>Embryophyta</taxon>
        <taxon>Tracheophyta</taxon>
        <taxon>Spermatophyta</taxon>
        <taxon>Magnoliopsida</taxon>
        <taxon>eudicotyledons</taxon>
        <taxon>Gunneridae</taxon>
        <taxon>Pentapetalae</taxon>
        <taxon>Saxifragales</taxon>
        <taxon>Crassulaceae</taxon>
        <taxon>Kalanchoe</taxon>
    </lineage>
</organism>
<dbReference type="AlphaFoldDB" id="A0A7N0ZU10"/>